<evidence type="ECO:0000313" key="1">
    <source>
        <dbReference type="EMBL" id="RZC38995.1"/>
    </source>
</evidence>
<feature type="non-terminal residue" evidence="1">
    <location>
        <position position="1"/>
    </location>
</feature>
<keyword evidence="2" id="KW-1185">Reference proteome</keyword>
<dbReference type="Proteomes" id="UP000292052">
    <property type="component" value="Unassembled WGS sequence"/>
</dbReference>
<evidence type="ECO:0000313" key="2">
    <source>
        <dbReference type="Proteomes" id="UP000292052"/>
    </source>
</evidence>
<name>A0A482W206_ASBVE</name>
<sequence length="187" mass="22227">IVLQEFIINCDNAEKFAHNSQKDALLTFIISRLMGNPRAQLRDKEKRNNPRIALNRFIFHSSTDISRFLRRKDPKSVSEALNCALEEEKALQISNSRYNHYNNNKKPHFQKYCSYGHSINECFHKNKNSPSEFSYQVNRQVNFNKPSGSKSNHQKIRSQNPKFCRYYKKQGHEINECRKRIYNNNRK</sequence>
<dbReference type="AlphaFoldDB" id="A0A482W206"/>
<organism evidence="1 2">
    <name type="scientific">Asbolus verrucosus</name>
    <name type="common">Desert ironclad beetle</name>
    <dbReference type="NCBI Taxonomy" id="1661398"/>
    <lineage>
        <taxon>Eukaryota</taxon>
        <taxon>Metazoa</taxon>
        <taxon>Ecdysozoa</taxon>
        <taxon>Arthropoda</taxon>
        <taxon>Hexapoda</taxon>
        <taxon>Insecta</taxon>
        <taxon>Pterygota</taxon>
        <taxon>Neoptera</taxon>
        <taxon>Endopterygota</taxon>
        <taxon>Coleoptera</taxon>
        <taxon>Polyphaga</taxon>
        <taxon>Cucujiformia</taxon>
        <taxon>Tenebrionidae</taxon>
        <taxon>Pimeliinae</taxon>
        <taxon>Asbolus</taxon>
    </lineage>
</organism>
<reference evidence="1 2" key="1">
    <citation type="submission" date="2017-03" db="EMBL/GenBank/DDBJ databases">
        <title>Genome of the blue death feigning beetle - Asbolus verrucosus.</title>
        <authorList>
            <person name="Rider S.D."/>
        </authorList>
    </citation>
    <scope>NUCLEOTIDE SEQUENCE [LARGE SCALE GENOMIC DNA]</scope>
    <source>
        <strain evidence="1">Butters</strain>
        <tissue evidence="1">Head and leg muscle</tissue>
    </source>
</reference>
<accession>A0A482W206</accession>
<feature type="non-terminal residue" evidence="1">
    <location>
        <position position="187"/>
    </location>
</feature>
<proteinExistence type="predicted"/>
<protein>
    <submittedName>
        <fullName evidence="1">Uncharacterized protein</fullName>
    </submittedName>
</protein>
<gene>
    <name evidence="1" type="ORF">BDFB_004376</name>
</gene>
<dbReference type="OrthoDB" id="6775742at2759"/>
<dbReference type="EMBL" id="QDEB01038192">
    <property type="protein sequence ID" value="RZC38995.1"/>
    <property type="molecule type" value="Genomic_DNA"/>
</dbReference>
<comment type="caution">
    <text evidence="1">The sequence shown here is derived from an EMBL/GenBank/DDBJ whole genome shotgun (WGS) entry which is preliminary data.</text>
</comment>